<feature type="signal peptide" evidence="1">
    <location>
        <begin position="1"/>
        <end position="22"/>
    </location>
</feature>
<dbReference type="Proteomes" id="UP000198995">
    <property type="component" value="Unassembled WGS sequence"/>
</dbReference>
<dbReference type="EMBL" id="FNAF01000003">
    <property type="protein sequence ID" value="SDD45997.1"/>
    <property type="molecule type" value="Genomic_DNA"/>
</dbReference>
<dbReference type="AlphaFoldDB" id="A0A1G6UZA9"/>
<name>A0A1G6UZA9_PEPNI</name>
<protein>
    <recommendedName>
        <fullName evidence="4">Lipoprotein</fullName>
    </recommendedName>
</protein>
<evidence type="ECO:0000313" key="3">
    <source>
        <dbReference type="Proteomes" id="UP000198995"/>
    </source>
</evidence>
<keyword evidence="1" id="KW-0732">Signal</keyword>
<evidence type="ECO:0000313" key="2">
    <source>
        <dbReference type="EMBL" id="SDD45997.1"/>
    </source>
</evidence>
<evidence type="ECO:0008006" key="4">
    <source>
        <dbReference type="Google" id="ProtNLM"/>
    </source>
</evidence>
<feature type="chain" id="PRO_5011523134" description="Lipoprotein" evidence="1">
    <location>
        <begin position="23"/>
        <end position="155"/>
    </location>
</feature>
<gene>
    <name evidence="2" type="ORF">SAMN04489866_103168</name>
</gene>
<sequence>MKNRWACFIIAGCLLLSCTSCSYDHLLMSTQPTMLALSRETALQVNPKIGYLADAKVPADAHCCFSGHLSEAPALDRTELIEPQYGRHCAALSVRNNMAREVYLYIDHRRGPTVQPGEWGQMTVPIGAVPSYYRFCVEAKDGGEDLDIDFKIEQW</sequence>
<proteinExistence type="predicted"/>
<dbReference type="PROSITE" id="PS51257">
    <property type="entry name" value="PROKAR_LIPOPROTEIN"/>
    <property type="match status" value="1"/>
</dbReference>
<keyword evidence="3" id="KW-1185">Reference proteome</keyword>
<dbReference type="STRING" id="2741.SAMN04489866_103168"/>
<evidence type="ECO:0000256" key="1">
    <source>
        <dbReference type="SAM" id="SignalP"/>
    </source>
</evidence>
<accession>A0A1G6UZA9</accession>
<organism evidence="2 3">
    <name type="scientific">Peptococcus niger</name>
    <dbReference type="NCBI Taxonomy" id="2741"/>
    <lineage>
        <taxon>Bacteria</taxon>
        <taxon>Bacillati</taxon>
        <taxon>Bacillota</taxon>
        <taxon>Clostridia</taxon>
        <taxon>Eubacteriales</taxon>
        <taxon>Peptococcaceae</taxon>
        <taxon>Peptococcus</taxon>
    </lineage>
</organism>
<reference evidence="2 3" key="1">
    <citation type="submission" date="2016-10" db="EMBL/GenBank/DDBJ databases">
        <authorList>
            <person name="de Groot N.N."/>
        </authorList>
    </citation>
    <scope>NUCLEOTIDE SEQUENCE [LARGE SCALE GENOMIC DNA]</scope>
    <source>
        <strain evidence="2 3">DSM 20475</strain>
    </source>
</reference>